<feature type="chain" id="PRO_5013190020" description="Superoxide dismutase [Cu-Zn]" evidence="3">
    <location>
        <begin position="26"/>
        <end position="183"/>
    </location>
</feature>
<keyword evidence="2" id="KW-0560">Oxidoreductase</keyword>
<feature type="domain" description="Superoxide dismutase copper/zinc binding" evidence="4">
    <location>
        <begin position="45"/>
        <end position="178"/>
    </location>
</feature>
<dbReference type="PROSITE" id="PS00332">
    <property type="entry name" value="SOD_CU_ZN_2"/>
    <property type="match status" value="1"/>
</dbReference>
<dbReference type="OrthoDB" id="9792957at2"/>
<dbReference type="EMBL" id="FZOU01000006">
    <property type="protein sequence ID" value="SNT26917.1"/>
    <property type="molecule type" value="Genomic_DNA"/>
</dbReference>
<sequence length="183" mass="18930">MRMKLQHLAIPAALAITLLATPAFAKAKPGATVIALKTSDGKDAGTATFKETKKGKLKIDLKLMNLPMGDHAVHIHAKPVCDAPDFKGAGGHFNPETKQHGLQNPLGHHAGDLPQNVTVNGGGTAEVSFTVDYLSIGTGTANDILANGGTAIMIHEKADDMKTDPTGNAGNRIACGVIVPPAM</sequence>
<evidence type="ECO:0000256" key="2">
    <source>
        <dbReference type="RuleBase" id="RU000393"/>
    </source>
</evidence>
<dbReference type="InterPro" id="IPR036423">
    <property type="entry name" value="SOD-like_Cu/Zn_dom_sf"/>
</dbReference>
<keyword evidence="2" id="KW-0186">Copper</keyword>
<comment type="cofactor">
    <cofactor evidence="2">
        <name>Cu cation</name>
        <dbReference type="ChEBI" id="CHEBI:23378"/>
    </cofactor>
    <text evidence="2">Binds 1 copper ion per subunit.</text>
</comment>
<dbReference type="Gene3D" id="2.60.40.200">
    <property type="entry name" value="Superoxide dismutase, copper/zinc binding domain"/>
    <property type="match status" value="1"/>
</dbReference>
<organism evidence="5 6">
    <name type="scientific">Granulicella rosea</name>
    <dbReference type="NCBI Taxonomy" id="474952"/>
    <lineage>
        <taxon>Bacteria</taxon>
        <taxon>Pseudomonadati</taxon>
        <taxon>Acidobacteriota</taxon>
        <taxon>Terriglobia</taxon>
        <taxon>Terriglobales</taxon>
        <taxon>Acidobacteriaceae</taxon>
        <taxon>Granulicella</taxon>
    </lineage>
</organism>
<dbReference type="AlphaFoldDB" id="A0A239L8F5"/>
<dbReference type="GO" id="GO:0005507">
    <property type="term" value="F:copper ion binding"/>
    <property type="evidence" value="ECO:0007669"/>
    <property type="project" value="InterPro"/>
</dbReference>
<protein>
    <recommendedName>
        <fullName evidence="2">Superoxide dismutase [Cu-Zn]</fullName>
        <ecNumber evidence="2">1.15.1.1</ecNumber>
    </recommendedName>
</protein>
<dbReference type="GO" id="GO:0004784">
    <property type="term" value="F:superoxide dismutase activity"/>
    <property type="evidence" value="ECO:0007669"/>
    <property type="project" value="UniProtKB-EC"/>
</dbReference>
<evidence type="ECO:0000259" key="4">
    <source>
        <dbReference type="Pfam" id="PF00080"/>
    </source>
</evidence>
<dbReference type="InterPro" id="IPR001424">
    <property type="entry name" value="SOD_Cu_Zn_dom"/>
</dbReference>
<accession>A0A239L8F5</accession>
<evidence type="ECO:0000313" key="6">
    <source>
        <dbReference type="Proteomes" id="UP000198356"/>
    </source>
</evidence>
<gene>
    <name evidence="5" type="ORF">SAMN05421770_106198</name>
</gene>
<evidence type="ECO:0000256" key="1">
    <source>
        <dbReference type="ARBA" id="ARBA00010457"/>
    </source>
</evidence>
<dbReference type="EC" id="1.15.1.1" evidence="2"/>
<dbReference type="InterPro" id="IPR024134">
    <property type="entry name" value="SOD_Cu/Zn_/chaperone"/>
</dbReference>
<reference evidence="5 6" key="1">
    <citation type="submission" date="2017-06" db="EMBL/GenBank/DDBJ databases">
        <authorList>
            <person name="Kim H.J."/>
            <person name="Triplett B.A."/>
        </authorList>
    </citation>
    <scope>NUCLEOTIDE SEQUENCE [LARGE SCALE GENOMIC DNA]</scope>
    <source>
        <strain evidence="5 6">DSM 18704</strain>
    </source>
</reference>
<dbReference type="SUPFAM" id="SSF49329">
    <property type="entry name" value="Cu,Zn superoxide dismutase-like"/>
    <property type="match status" value="1"/>
</dbReference>
<comment type="cofactor">
    <cofactor evidence="2">
        <name>Zn(2+)</name>
        <dbReference type="ChEBI" id="CHEBI:29105"/>
    </cofactor>
    <text evidence="2">Binds 1 zinc ion per subunit.</text>
</comment>
<evidence type="ECO:0000256" key="3">
    <source>
        <dbReference type="SAM" id="SignalP"/>
    </source>
</evidence>
<evidence type="ECO:0000313" key="5">
    <source>
        <dbReference type="EMBL" id="SNT26917.1"/>
    </source>
</evidence>
<keyword evidence="6" id="KW-1185">Reference proteome</keyword>
<comment type="catalytic activity">
    <reaction evidence="2">
        <text>2 superoxide + 2 H(+) = H2O2 + O2</text>
        <dbReference type="Rhea" id="RHEA:20696"/>
        <dbReference type="ChEBI" id="CHEBI:15378"/>
        <dbReference type="ChEBI" id="CHEBI:15379"/>
        <dbReference type="ChEBI" id="CHEBI:16240"/>
        <dbReference type="ChEBI" id="CHEBI:18421"/>
        <dbReference type="EC" id="1.15.1.1"/>
    </reaction>
</comment>
<keyword evidence="3" id="KW-0732">Signal</keyword>
<proteinExistence type="inferred from homology"/>
<comment type="similarity">
    <text evidence="1 2">Belongs to the Cu-Zn superoxide dismutase family.</text>
</comment>
<dbReference type="Proteomes" id="UP000198356">
    <property type="component" value="Unassembled WGS sequence"/>
</dbReference>
<comment type="function">
    <text evidence="2">Destroys radicals which are normally produced within the cells and which are toxic to biological systems.</text>
</comment>
<dbReference type="Pfam" id="PF00080">
    <property type="entry name" value="Sod_Cu"/>
    <property type="match status" value="1"/>
</dbReference>
<feature type="signal peptide" evidence="3">
    <location>
        <begin position="1"/>
        <end position="25"/>
    </location>
</feature>
<dbReference type="CDD" id="cd00305">
    <property type="entry name" value="Cu-Zn_Superoxide_Dismutase"/>
    <property type="match status" value="1"/>
</dbReference>
<dbReference type="InterPro" id="IPR018152">
    <property type="entry name" value="SOD_Cu/Zn_BS"/>
</dbReference>
<dbReference type="PANTHER" id="PTHR10003">
    <property type="entry name" value="SUPEROXIDE DISMUTASE CU-ZN -RELATED"/>
    <property type="match status" value="1"/>
</dbReference>
<name>A0A239L8F5_9BACT</name>
<dbReference type="RefSeq" id="WP_089409525.1">
    <property type="nucleotide sequence ID" value="NZ_FZOU01000006.1"/>
</dbReference>
<keyword evidence="2" id="KW-0479">Metal-binding</keyword>
<keyword evidence="2" id="KW-0862">Zinc</keyword>